<evidence type="ECO:0000313" key="3">
    <source>
        <dbReference type="EMBL" id="WAR08181.1"/>
    </source>
</evidence>
<feature type="region of interest" description="Disordered" evidence="1">
    <location>
        <begin position="134"/>
        <end position="165"/>
    </location>
</feature>
<feature type="region of interest" description="Disordered" evidence="1">
    <location>
        <begin position="413"/>
        <end position="475"/>
    </location>
</feature>
<feature type="compositionally biased region" description="Basic and acidic residues" evidence="1">
    <location>
        <begin position="466"/>
        <end position="475"/>
    </location>
</feature>
<gene>
    <name evidence="3" type="ORF">MAR_018139</name>
</gene>
<proteinExistence type="predicted"/>
<feature type="compositionally biased region" description="Basic and acidic residues" evidence="1">
    <location>
        <begin position="341"/>
        <end position="350"/>
    </location>
</feature>
<keyword evidence="2" id="KW-0812">Transmembrane</keyword>
<evidence type="ECO:0000256" key="1">
    <source>
        <dbReference type="SAM" id="MobiDB-lite"/>
    </source>
</evidence>
<protein>
    <submittedName>
        <fullName evidence="3">Uncharacterized protein</fullName>
    </submittedName>
</protein>
<dbReference type="Proteomes" id="UP001164746">
    <property type="component" value="Chromosome 6"/>
</dbReference>
<feature type="region of interest" description="Disordered" evidence="1">
    <location>
        <begin position="313"/>
        <end position="369"/>
    </location>
</feature>
<feature type="compositionally biased region" description="Low complexity" evidence="1">
    <location>
        <begin position="134"/>
        <end position="154"/>
    </location>
</feature>
<feature type="transmembrane region" description="Helical" evidence="2">
    <location>
        <begin position="179"/>
        <end position="200"/>
    </location>
</feature>
<keyword evidence="2" id="KW-0472">Membrane</keyword>
<keyword evidence="4" id="KW-1185">Reference proteome</keyword>
<dbReference type="EMBL" id="CP111017">
    <property type="protein sequence ID" value="WAR08181.1"/>
    <property type="molecule type" value="Genomic_DNA"/>
</dbReference>
<feature type="compositionally biased region" description="Polar residues" evidence="1">
    <location>
        <begin position="446"/>
        <end position="458"/>
    </location>
</feature>
<feature type="compositionally biased region" description="Basic and acidic residues" evidence="1">
    <location>
        <begin position="413"/>
        <end position="425"/>
    </location>
</feature>
<reference evidence="3" key="1">
    <citation type="submission" date="2022-11" db="EMBL/GenBank/DDBJ databases">
        <title>Centuries of genome instability and evolution in soft-shell clam transmissible cancer (bioRxiv).</title>
        <authorList>
            <person name="Hart S.F.M."/>
            <person name="Yonemitsu M.A."/>
            <person name="Giersch R.M."/>
            <person name="Beal B.F."/>
            <person name="Arriagada G."/>
            <person name="Davis B.W."/>
            <person name="Ostrander E.A."/>
            <person name="Goff S.P."/>
            <person name="Metzger M.J."/>
        </authorList>
    </citation>
    <scope>NUCLEOTIDE SEQUENCE</scope>
    <source>
        <strain evidence="3">MELC-2E11</strain>
        <tissue evidence="3">Siphon/mantle</tissue>
    </source>
</reference>
<keyword evidence="2" id="KW-1133">Transmembrane helix</keyword>
<name>A0ABY7EHA1_MYAAR</name>
<organism evidence="3 4">
    <name type="scientific">Mya arenaria</name>
    <name type="common">Soft-shell clam</name>
    <dbReference type="NCBI Taxonomy" id="6604"/>
    <lineage>
        <taxon>Eukaryota</taxon>
        <taxon>Metazoa</taxon>
        <taxon>Spiralia</taxon>
        <taxon>Lophotrochozoa</taxon>
        <taxon>Mollusca</taxon>
        <taxon>Bivalvia</taxon>
        <taxon>Autobranchia</taxon>
        <taxon>Heteroconchia</taxon>
        <taxon>Euheterodonta</taxon>
        <taxon>Imparidentia</taxon>
        <taxon>Neoheterodontei</taxon>
        <taxon>Myida</taxon>
        <taxon>Myoidea</taxon>
        <taxon>Myidae</taxon>
        <taxon>Mya</taxon>
    </lineage>
</organism>
<evidence type="ECO:0000313" key="4">
    <source>
        <dbReference type="Proteomes" id="UP001164746"/>
    </source>
</evidence>
<evidence type="ECO:0000256" key="2">
    <source>
        <dbReference type="SAM" id="Phobius"/>
    </source>
</evidence>
<sequence length="475" mass="52613">MAVKIKRRKAREQGAMCRNNIHCNPAYDEHCATSADNVSASSKDSGFGKHDETLEGEMMDGEYNTLRLQFPVTKEPQDATLAVSCRSFPHCNIPLAVLCRAFPYCIEYVLYICQNGVICYICECKAEITFNSSTNGSTNVSTSATISSSTTEAEPSTRSEESISSTFLEEDKKSVPVSIAGSIGGIVLIALLTIGLVILFRKRKRRAAREHDEMRKNNIHCNPAYDEHCAPSADNVSVSSKDSGFGKHESVEGEMMDGEYNTLRLHFPVNNEPQDNTYNHIDGSLTAQATYSHIPNSKDALFDNTYSHMSDVTNGKSFKPEDKDATYNHLGDSCSSKRKGKTEESRDETYSHAQMSHVRPTADQVDQGDNYSHINLSGLKAQMQNADDHRVDAQEPTRTNAEYAKAKNVTKIVDKGKKQHGEARKGSATTAEEENNSEGHTYFVLESNTDQHSKQTPYDYQVAAAPKKDHSEFTV</sequence>
<accession>A0ABY7EHA1</accession>